<dbReference type="CDD" id="cd10963">
    <property type="entry name" value="CE4_RC0012_like"/>
    <property type="match status" value="1"/>
</dbReference>
<dbReference type="EMBL" id="CP000698">
    <property type="protein sequence ID" value="ABQ25029.1"/>
    <property type="molecule type" value="Genomic_DNA"/>
</dbReference>
<evidence type="ECO:0000313" key="2">
    <source>
        <dbReference type="Proteomes" id="UP000006695"/>
    </source>
</evidence>
<dbReference type="RefSeq" id="WP_011937753.1">
    <property type="nucleotide sequence ID" value="NC_009483.1"/>
</dbReference>
<protein>
    <submittedName>
        <fullName evidence="1">Polysaccharide deacetylase</fullName>
    </submittedName>
</protein>
<dbReference type="KEGG" id="gur:Gura_0821"/>
<organism evidence="1 2">
    <name type="scientific">Geotalea uraniireducens (strain Rf4)</name>
    <name type="common">Geobacter uraniireducens</name>
    <dbReference type="NCBI Taxonomy" id="351605"/>
    <lineage>
        <taxon>Bacteria</taxon>
        <taxon>Pseudomonadati</taxon>
        <taxon>Thermodesulfobacteriota</taxon>
        <taxon>Desulfuromonadia</taxon>
        <taxon>Geobacterales</taxon>
        <taxon>Geobacteraceae</taxon>
        <taxon>Geotalea</taxon>
    </lineage>
</organism>
<accession>A5GBL2</accession>
<reference evidence="1 2" key="1">
    <citation type="submission" date="2007-05" db="EMBL/GenBank/DDBJ databases">
        <title>Complete sequence of Geobacter uraniireducens Rf4.</title>
        <authorList>
            <consortium name="US DOE Joint Genome Institute"/>
            <person name="Copeland A."/>
            <person name="Lucas S."/>
            <person name="Lapidus A."/>
            <person name="Barry K."/>
            <person name="Detter J.C."/>
            <person name="Glavina del Rio T."/>
            <person name="Hammon N."/>
            <person name="Israni S."/>
            <person name="Dalin E."/>
            <person name="Tice H."/>
            <person name="Pitluck S."/>
            <person name="Chertkov O."/>
            <person name="Brettin T."/>
            <person name="Bruce D."/>
            <person name="Han C."/>
            <person name="Schmutz J."/>
            <person name="Larimer F."/>
            <person name="Land M."/>
            <person name="Hauser L."/>
            <person name="Kyrpides N."/>
            <person name="Mikhailova N."/>
            <person name="Shelobolina E."/>
            <person name="Aklujkar M."/>
            <person name="Lovley D."/>
            <person name="Richardson P."/>
        </authorList>
    </citation>
    <scope>NUCLEOTIDE SEQUENCE [LARGE SCALE GENOMIC DNA]</scope>
    <source>
        <strain evidence="2">ATCC BAA-1134 / JCM 13001 / Rf4</strain>
    </source>
</reference>
<dbReference type="Proteomes" id="UP000006695">
    <property type="component" value="Chromosome"/>
</dbReference>
<dbReference type="HOGENOM" id="CLU_078784_0_0_7"/>
<dbReference type="Gene3D" id="3.20.20.370">
    <property type="entry name" value="Glycoside hydrolase/deacetylase"/>
    <property type="match status" value="1"/>
</dbReference>
<dbReference type="GO" id="GO:0005975">
    <property type="term" value="P:carbohydrate metabolic process"/>
    <property type="evidence" value="ECO:0007669"/>
    <property type="project" value="InterPro"/>
</dbReference>
<proteinExistence type="predicted"/>
<dbReference type="InterPro" id="IPR011330">
    <property type="entry name" value="Glyco_hydro/deAcase_b/a-brl"/>
</dbReference>
<evidence type="ECO:0000313" key="1">
    <source>
        <dbReference type="EMBL" id="ABQ25029.1"/>
    </source>
</evidence>
<sequence length="336" mass="36128">MKSLKSAAWENQGSPALPIGFILPALLVVLVVTLFCASPASAAGKITAYHPIFKPCRDAGGALQIIIRQYQVDGVPHVLLVNPATLETSVAKAVSLTDAGSAEAKTIANSPFVAALERNTAPPCKLQNHGATRSSRPVDGLFLTVDMCPSKRPFEQEMFTAVAELSRKGGGPVPLAVAMTGAWLELHRDDLAWIKGAVAAGKLAITWVNHSNSHPYEPKVPLTRNFLLSPGVDFEREVLSTELLLLENGLVPSPFFRFPGLVADGRLLTKLRELSLIPIGSDAWLAKGESPQNGSFILVHGNGNEPQGIRKLLPLLREEKPLRLLPLREAFAGVKR</sequence>
<gene>
    <name evidence="1" type="ordered locus">Gura_0821</name>
</gene>
<keyword evidence="2" id="KW-1185">Reference proteome</keyword>
<name>A5GBL2_GEOUR</name>
<dbReference type="SUPFAM" id="SSF88713">
    <property type="entry name" value="Glycoside hydrolase/deacetylase"/>
    <property type="match status" value="1"/>
</dbReference>
<dbReference type="AlphaFoldDB" id="A5GBL2"/>
<dbReference type="STRING" id="351605.Gura_0821"/>